<dbReference type="InterPro" id="IPR013783">
    <property type="entry name" value="Ig-like_fold"/>
</dbReference>
<feature type="compositionally biased region" description="Polar residues" evidence="6">
    <location>
        <begin position="338"/>
        <end position="350"/>
    </location>
</feature>
<dbReference type="SUPFAM" id="SSF48726">
    <property type="entry name" value="Immunoglobulin"/>
    <property type="match status" value="1"/>
</dbReference>
<keyword evidence="9" id="KW-0675">Receptor</keyword>
<sequence>MAAPPCFLQLLPTETDATDGDIVTFQVKVNSDPDDPTVVSWWRCGECLHPVPGHREMIEHEDGWHELILSNVTEEDEGEYECRAENHRGHNSCFGSLFYYQEGGGTMTDVTMQGMSAEDGRQSGLLILIDDGSHTEEESLSGQSDRKSMTVSEQMQGIIEDLTHSSQGDRTGSLTLEKEDDNQFCSDIEDLCDDDLEANIIQNILGMSSSRKQGSEETLIPEMPSPDLLGDVAYSEGASDPYAPTALTEHHKWRSNPNNISKEKKDKEEAKEKQTQGIWPPEPSGVTFYLPQDTTVTTSVDLPYTRDSSTPEEEAPKSWRCADTPFDVADITEEAVDVSTSSQDAGSLRQSPIDGSPKETSAGAELVPNQTSDSRVASLVETSLTSVSQISGEAIHPEGCQRNNMSFTRSSFKAASFQYTDDGLMDTTSVHTTSVTSRVSSSLYDEESTSVHQRTTRRAGELEDDSFSFSSKKTRLASAYEADESSLSTSHRAVRTLDSFLSEAITESKALLALDKKLQEENKFNEILKKVEDFSGIERRKIVLTTCFILAAMIIIGYGAQIICNGIGFAYPAYASILAIESRNKDDDTCWLTYWVVFAGLSLIEFFSDFILALIPFYWMLKCMFLIWCFMPFSLNGSKFIYNRFIRPVFLSHLVQAESEDNSPSEEHEKSS</sequence>
<evidence type="ECO:0000313" key="9">
    <source>
        <dbReference type="EMBL" id="KAF8768296.1"/>
    </source>
</evidence>
<dbReference type="AlphaFoldDB" id="A0A8T0EA98"/>
<keyword evidence="3 7" id="KW-0812">Transmembrane</keyword>
<dbReference type="Pfam" id="PF07679">
    <property type="entry name" value="I-set"/>
    <property type="match status" value="1"/>
</dbReference>
<protein>
    <submittedName>
        <fullName evidence="9">Receptor expression-enhancing protein 5 like protein</fullName>
    </submittedName>
</protein>
<feature type="region of interest" description="Disordered" evidence="6">
    <location>
        <begin position="211"/>
        <end position="285"/>
    </location>
</feature>
<keyword evidence="4 7" id="KW-1133">Transmembrane helix</keyword>
<comment type="similarity">
    <text evidence="2">Belongs to the DP1 family.</text>
</comment>
<comment type="subcellular location">
    <subcellularLocation>
        <location evidence="1">Membrane</location>
        <topology evidence="1">Multi-pass membrane protein</topology>
    </subcellularLocation>
</comment>
<dbReference type="InterPro" id="IPR036179">
    <property type="entry name" value="Ig-like_dom_sf"/>
</dbReference>
<dbReference type="PANTHER" id="PTHR12300">
    <property type="entry name" value="HVA22-LIKE PROTEINS"/>
    <property type="match status" value="1"/>
</dbReference>
<evidence type="ECO:0000256" key="4">
    <source>
        <dbReference type="ARBA" id="ARBA00022989"/>
    </source>
</evidence>
<evidence type="ECO:0000313" key="10">
    <source>
        <dbReference type="Proteomes" id="UP000807504"/>
    </source>
</evidence>
<dbReference type="PROSITE" id="PS50835">
    <property type="entry name" value="IG_LIKE"/>
    <property type="match status" value="1"/>
</dbReference>
<dbReference type="InterPro" id="IPR007110">
    <property type="entry name" value="Ig-like_dom"/>
</dbReference>
<feature type="transmembrane region" description="Helical" evidence="7">
    <location>
        <begin position="548"/>
        <end position="571"/>
    </location>
</feature>
<name>A0A8T0EA98_ARGBR</name>
<dbReference type="Pfam" id="PF03134">
    <property type="entry name" value="TB2_DP1_HVA22"/>
    <property type="match status" value="1"/>
</dbReference>
<reference evidence="9" key="1">
    <citation type="journal article" date="2020" name="bioRxiv">
        <title>Chromosome-level reference genome of the European wasp spider Argiope bruennichi: a resource for studies on range expansion and evolutionary adaptation.</title>
        <authorList>
            <person name="Sheffer M.M."/>
            <person name="Hoppe A."/>
            <person name="Krehenwinkel H."/>
            <person name="Uhl G."/>
            <person name="Kuss A.W."/>
            <person name="Jensen L."/>
            <person name="Jensen C."/>
            <person name="Gillespie R.G."/>
            <person name="Hoff K.J."/>
            <person name="Prost S."/>
        </authorList>
    </citation>
    <scope>NUCLEOTIDE SEQUENCE</scope>
</reference>
<feature type="domain" description="Ig-like" evidence="8">
    <location>
        <begin position="5"/>
        <end position="86"/>
    </location>
</feature>
<feature type="compositionally biased region" description="Basic and acidic residues" evidence="6">
    <location>
        <begin position="261"/>
        <end position="274"/>
    </location>
</feature>
<dbReference type="InterPro" id="IPR004345">
    <property type="entry name" value="TB2_DP1_HVA22"/>
</dbReference>
<organism evidence="9 10">
    <name type="scientific">Argiope bruennichi</name>
    <name type="common">Wasp spider</name>
    <name type="synonym">Aranea bruennichi</name>
    <dbReference type="NCBI Taxonomy" id="94029"/>
    <lineage>
        <taxon>Eukaryota</taxon>
        <taxon>Metazoa</taxon>
        <taxon>Ecdysozoa</taxon>
        <taxon>Arthropoda</taxon>
        <taxon>Chelicerata</taxon>
        <taxon>Arachnida</taxon>
        <taxon>Araneae</taxon>
        <taxon>Araneomorphae</taxon>
        <taxon>Entelegynae</taxon>
        <taxon>Araneoidea</taxon>
        <taxon>Araneidae</taxon>
        <taxon>Argiope</taxon>
    </lineage>
</organism>
<evidence type="ECO:0000256" key="1">
    <source>
        <dbReference type="ARBA" id="ARBA00004141"/>
    </source>
</evidence>
<dbReference type="PANTHER" id="PTHR12300:SF161">
    <property type="entry name" value="RECEPTOR EXPRESSION-ENHANCING PROTEIN"/>
    <property type="match status" value="1"/>
</dbReference>
<gene>
    <name evidence="9" type="ORF">HNY73_021133</name>
</gene>
<dbReference type="SMART" id="SM00409">
    <property type="entry name" value="IG"/>
    <property type="match status" value="1"/>
</dbReference>
<evidence type="ECO:0000256" key="7">
    <source>
        <dbReference type="SAM" id="Phobius"/>
    </source>
</evidence>
<feature type="transmembrane region" description="Helical" evidence="7">
    <location>
        <begin position="625"/>
        <end position="642"/>
    </location>
</feature>
<feature type="transmembrane region" description="Helical" evidence="7">
    <location>
        <begin position="592"/>
        <end position="619"/>
    </location>
</feature>
<evidence type="ECO:0000256" key="6">
    <source>
        <dbReference type="SAM" id="MobiDB-lite"/>
    </source>
</evidence>
<evidence type="ECO:0000256" key="2">
    <source>
        <dbReference type="ARBA" id="ARBA00008573"/>
    </source>
</evidence>
<dbReference type="EMBL" id="JABXBU010002230">
    <property type="protein sequence ID" value="KAF8768296.1"/>
    <property type="molecule type" value="Genomic_DNA"/>
</dbReference>
<evidence type="ECO:0000259" key="8">
    <source>
        <dbReference type="PROSITE" id="PS50835"/>
    </source>
</evidence>
<reference evidence="9" key="2">
    <citation type="submission" date="2020-06" db="EMBL/GenBank/DDBJ databases">
        <authorList>
            <person name="Sheffer M."/>
        </authorList>
    </citation>
    <scope>NUCLEOTIDE SEQUENCE</scope>
</reference>
<evidence type="ECO:0000256" key="3">
    <source>
        <dbReference type="ARBA" id="ARBA00022692"/>
    </source>
</evidence>
<keyword evidence="10" id="KW-1185">Reference proteome</keyword>
<feature type="region of interest" description="Disordered" evidence="6">
    <location>
        <begin position="335"/>
        <end position="375"/>
    </location>
</feature>
<comment type="caution">
    <text evidence="9">The sequence shown here is derived from an EMBL/GenBank/DDBJ whole genome shotgun (WGS) entry which is preliminary data.</text>
</comment>
<feature type="region of interest" description="Disordered" evidence="6">
    <location>
        <begin position="299"/>
        <end position="321"/>
    </location>
</feature>
<evidence type="ECO:0000256" key="5">
    <source>
        <dbReference type="ARBA" id="ARBA00023136"/>
    </source>
</evidence>
<keyword evidence="5 7" id="KW-0472">Membrane</keyword>
<proteinExistence type="inferred from homology"/>
<dbReference type="GO" id="GO:0016020">
    <property type="term" value="C:membrane"/>
    <property type="evidence" value="ECO:0007669"/>
    <property type="project" value="UniProtKB-SubCell"/>
</dbReference>
<accession>A0A8T0EA98</accession>
<dbReference type="Proteomes" id="UP000807504">
    <property type="component" value="Unassembled WGS sequence"/>
</dbReference>
<dbReference type="InterPro" id="IPR013098">
    <property type="entry name" value="Ig_I-set"/>
</dbReference>
<dbReference type="Gene3D" id="2.60.40.10">
    <property type="entry name" value="Immunoglobulins"/>
    <property type="match status" value="1"/>
</dbReference>
<dbReference type="InterPro" id="IPR003599">
    <property type="entry name" value="Ig_sub"/>
</dbReference>